<reference evidence="2 3" key="1">
    <citation type="submission" date="2016-10" db="EMBL/GenBank/DDBJ databases">
        <title>Complete genome sequences of three Cupriavidus strains isolated from various Malaysian environments.</title>
        <authorList>
            <person name="Abdullah A.A.-A."/>
            <person name="Shafie N.A.H."/>
            <person name="Lau N.S."/>
        </authorList>
    </citation>
    <scope>NUCLEOTIDE SEQUENCE [LARGE SCALE GENOMIC DNA]</scope>
    <source>
        <strain evidence="2 3">USMAA1020</strain>
    </source>
</reference>
<keyword evidence="1" id="KW-0812">Transmembrane</keyword>
<feature type="transmembrane region" description="Helical" evidence="1">
    <location>
        <begin position="52"/>
        <end position="72"/>
    </location>
</feature>
<protein>
    <submittedName>
        <fullName evidence="2">Uncharacterized protein</fullName>
    </submittedName>
</protein>
<accession>A0ABM6F561</accession>
<dbReference type="RefSeq" id="WP_071013530.1">
    <property type="nucleotide sequence ID" value="NZ_CP017754.1"/>
</dbReference>
<evidence type="ECO:0000313" key="3">
    <source>
        <dbReference type="Proteomes" id="UP000177515"/>
    </source>
</evidence>
<gene>
    <name evidence="2" type="ORF">BKK80_13145</name>
</gene>
<keyword evidence="1" id="KW-1133">Transmembrane helix</keyword>
<keyword evidence="3" id="KW-1185">Reference proteome</keyword>
<dbReference type="Proteomes" id="UP000177515">
    <property type="component" value="Chromosome 1"/>
</dbReference>
<sequence length="73" mass="8120">MKTLSPKEERAHWRPSDRALNAIAALIGLVTLAVGVGWLIYSWTVDLEVPFFEIPLVITVPVIAAAAFRCLWD</sequence>
<name>A0ABM6F561_9BURK</name>
<proteinExistence type="predicted"/>
<organism evidence="2 3">
    <name type="scientific">Cupriavidus malaysiensis</name>
    <dbReference type="NCBI Taxonomy" id="367825"/>
    <lineage>
        <taxon>Bacteria</taxon>
        <taxon>Pseudomonadati</taxon>
        <taxon>Pseudomonadota</taxon>
        <taxon>Betaproteobacteria</taxon>
        <taxon>Burkholderiales</taxon>
        <taxon>Burkholderiaceae</taxon>
        <taxon>Cupriavidus</taxon>
    </lineage>
</organism>
<keyword evidence="1" id="KW-0472">Membrane</keyword>
<evidence type="ECO:0000313" key="2">
    <source>
        <dbReference type="EMBL" id="AOZ06651.1"/>
    </source>
</evidence>
<feature type="transmembrane region" description="Helical" evidence="1">
    <location>
        <begin position="20"/>
        <end position="40"/>
    </location>
</feature>
<dbReference type="EMBL" id="CP017754">
    <property type="protein sequence ID" value="AOZ06651.1"/>
    <property type="molecule type" value="Genomic_DNA"/>
</dbReference>
<evidence type="ECO:0000256" key="1">
    <source>
        <dbReference type="SAM" id="Phobius"/>
    </source>
</evidence>